<gene>
    <name evidence="1" type="ORF">GII31_20415</name>
</gene>
<sequence>MSDTQLRTVDLLEMVQEGTTNLPADDPAVLELGYHVANPPTVPVWDARDHYPTESLNGREVEWVSGWVRSLRLVDSLTT</sequence>
<protein>
    <submittedName>
        <fullName evidence="1">Uncharacterized protein</fullName>
    </submittedName>
</protein>
<evidence type="ECO:0000313" key="2">
    <source>
        <dbReference type="Proteomes" id="UP001059836"/>
    </source>
</evidence>
<accession>A0ABX6ILX6</accession>
<name>A0ABX6ILX6_9ACTN</name>
<organism evidence="1 2">
    <name type="scientific">Gordonia pseudamarae</name>
    <dbReference type="NCBI Taxonomy" id="2831662"/>
    <lineage>
        <taxon>Bacteria</taxon>
        <taxon>Bacillati</taxon>
        <taxon>Actinomycetota</taxon>
        <taxon>Actinomycetes</taxon>
        <taxon>Mycobacteriales</taxon>
        <taxon>Gordoniaceae</taxon>
        <taxon>Gordonia</taxon>
    </lineage>
</organism>
<keyword evidence="2" id="KW-1185">Reference proteome</keyword>
<dbReference type="EMBL" id="CP045809">
    <property type="protein sequence ID" value="QHN36909.1"/>
    <property type="molecule type" value="Genomic_DNA"/>
</dbReference>
<evidence type="ECO:0000313" key="1">
    <source>
        <dbReference type="EMBL" id="QHN36909.1"/>
    </source>
</evidence>
<dbReference type="Proteomes" id="UP001059836">
    <property type="component" value="Chromosome"/>
</dbReference>
<proteinExistence type="predicted"/>
<dbReference type="RefSeq" id="WP_260840162.1">
    <property type="nucleotide sequence ID" value="NZ_CP045809.1"/>
</dbReference>
<reference evidence="1" key="1">
    <citation type="journal article" date="2021" name="Nat. Microbiol.">
        <title>Cocultivation of an ultrasmall environmental parasitic bacterium with lytic ability against bacteria associated with wastewater foams.</title>
        <authorList>
            <person name="Batinovic S."/>
            <person name="Rose J.J.A."/>
            <person name="Ratcliffe J."/>
            <person name="Seviour R.J."/>
            <person name="Petrovski S."/>
        </authorList>
    </citation>
    <scope>NUCLEOTIDE SEQUENCE</scope>
    <source>
        <strain evidence="1">CON9</strain>
    </source>
</reference>